<dbReference type="PANTHER" id="PTHR48258">
    <property type="entry name" value="DUF4218 DOMAIN-CONTAINING PROTEIN-RELATED"/>
    <property type="match status" value="1"/>
</dbReference>
<evidence type="ECO:0000313" key="3">
    <source>
        <dbReference type="Proteomes" id="UP001289374"/>
    </source>
</evidence>
<protein>
    <recommendedName>
        <fullName evidence="1">DUF4216 domain-containing protein</fullName>
    </recommendedName>
</protein>
<dbReference type="PANTHER" id="PTHR48258:SF3">
    <property type="entry name" value="FK506-BINDING PROTEIN 4-LIKE ISOFORM X1"/>
    <property type="match status" value="1"/>
</dbReference>
<evidence type="ECO:0000259" key="1">
    <source>
        <dbReference type="Pfam" id="PF13952"/>
    </source>
</evidence>
<comment type="caution">
    <text evidence="2">The sequence shown here is derived from an EMBL/GenBank/DDBJ whole genome shotgun (WGS) entry which is preliminary data.</text>
</comment>
<keyword evidence="3" id="KW-1185">Reference proteome</keyword>
<dbReference type="Proteomes" id="UP001289374">
    <property type="component" value="Unassembled WGS sequence"/>
</dbReference>
<dbReference type="EMBL" id="JACGWL010000009">
    <property type="protein sequence ID" value="KAK4394509.1"/>
    <property type="molecule type" value="Genomic_DNA"/>
</dbReference>
<evidence type="ECO:0000313" key="2">
    <source>
        <dbReference type="EMBL" id="KAK4394509.1"/>
    </source>
</evidence>
<gene>
    <name evidence="2" type="ORF">Sango_1605200</name>
</gene>
<dbReference type="Pfam" id="PF13952">
    <property type="entry name" value="DUF4216"/>
    <property type="match status" value="1"/>
</dbReference>
<proteinExistence type="predicted"/>
<feature type="domain" description="DUF4216" evidence="1">
    <location>
        <begin position="44"/>
        <end position="96"/>
    </location>
</feature>
<sequence>MCHYWGPSVEVTSFNAYFVNGYNFQTESHNTDKSTMNCGVDLVRGLKVHPRYHLVDVHVKKLYQKDDPFILAQQAIQVYFMEYPSMKRDKADWMVVCKIKAGRVVDDSKWTKIAAYKPEEVLPVPIVATDNQSYDLRDLNSLQVVFEDAGTLRR</sequence>
<organism evidence="2 3">
    <name type="scientific">Sesamum angolense</name>
    <dbReference type="NCBI Taxonomy" id="2727404"/>
    <lineage>
        <taxon>Eukaryota</taxon>
        <taxon>Viridiplantae</taxon>
        <taxon>Streptophyta</taxon>
        <taxon>Embryophyta</taxon>
        <taxon>Tracheophyta</taxon>
        <taxon>Spermatophyta</taxon>
        <taxon>Magnoliopsida</taxon>
        <taxon>eudicotyledons</taxon>
        <taxon>Gunneridae</taxon>
        <taxon>Pentapetalae</taxon>
        <taxon>asterids</taxon>
        <taxon>lamiids</taxon>
        <taxon>Lamiales</taxon>
        <taxon>Pedaliaceae</taxon>
        <taxon>Sesamum</taxon>
    </lineage>
</organism>
<name>A0AAE1WJK6_9LAMI</name>
<dbReference type="InterPro" id="IPR025312">
    <property type="entry name" value="DUF4216"/>
</dbReference>
<dbReference type="AlphaFoldDB" id="A0AAE1WJK6"/>
<reference evidence="2" key="2">
    <citation type="journal article" date="2024" name="Plant">
        <title>Genomic evolution and insights into agronomic trait innovations of Sesamum species.</title>
        <authorList>
            <person name="Miao H."/>
            <person name="Wang L."/>
            <person name="Qu L."/>
            <person name="Liu H."/>
            <person name="Sun Y."/>
            <person name="Le M."/>
            <person name="Wang Q."/>
            <person name="Wei S."/>
            <person name="Zheng Y."/>
            <person name="Lin W."/>
            <person name="Duan Y."/>
            <person name="Cao H."/>
            <person name="Xiong S."/>
            <person name="Wang X."/>
            <person name="Wei L."/>
            <person name="Li C."/>
            <person name="Ma Q."/>
            <person name="Ju M."/>
            <person name="Zhao R."/>
            <person name="Li G."/>
            <person name="Mu C."/>
            <person name="Tian Q."/>
            <person name="Mei H."/>
            <person name="Zhang T."/>
            <person name="Gao T."/>
            <person name="Zhang H."/>
        </authorList>
    </citation>
    <scope>NUCLEOTIDE SEQUENCE</scope>
    <source>
        <strain evidence="2">K16</strain>
    </source>
</reference>
<accession>A0AAE1WJK6</accession>
<reference evidence="2" key="1">
    <citation type="submission" date="2020-06" db="EMBL/GenBank/DDBJ databases">
        <authorList>
            <person name="Li T."/>
            <person name="Hu X."/>
            <person name="Zhang T."/>
            <person name="Song X."/>
            <person name="Zhang H."/>
            <person name="Dai N."/>
            <person name="Sheng W."/>
            <person name="Hou X."/>
            <person name="Wei L."/>
        </authorList>
    </citation>
    <scope>NUCLEOTIDE SEQUENCE</scope>
    <source>
        <strain evidence="2">K16</strain>
        <tissue evidence="2">Leaf</tissue>
    </source>
</reference>